<dbReference type="GO" id="GO:0000307">
    <property type="term" value="C:cyclin-dependent protein kinase holoenzyme complex"/>
    <property type="evidence" value="ECO:0007669"/>
    <property type="project" value="TreeGrafter"/>
</dbReference>
<dbReference type="GO" id="GO:0019901">
    <property type="term" value="F:protein kinase binding"/>
    <property type="evidence" value="ECO:0007669"/>
    <property type="project" value="InterPro"/>
</dbReference>
<dbReference type="RefSeq" id="XP_003681390.1">
    <property type="nucleotide sequence ID" value="XM_003681342.1"/>
</dbReference>
<dbReference type="Gene3D" id="1.10.472.10">
    <property type="entry name" value="Cyclin-like"/>
    <property type="match status" value="1"/>
</dbReference>
<dbReference type="EMBL" id="HE616745">
    <property type="protein sequence ID" value="CCE92179.1"/>
    <property type="molecule type" value="Genomic_DNA"/>
</dbReference>
<dbReference type="GO" id="GO:0005634">
    <property type="term" value="C:nucleus"/>
    <property type="evidence" value="ECO:0007669"/>
    <property type="project" value="TreeGrafter"/>
</dbReference>
<dbReference type="Pfam" id="PF08613">
    <property type="entry name" value="Cyclin"/>
    <property type="match status" value="1"/>
</dbReference>
<evidence type="ECO:0008006" key="4">
    <source>
        <dbReference type="Google" id="ProtNLM"/>
    </source>
</evidence>
<dbReference type="HOGENOM" id="CLU_034017_0_0_1"/>
<dbReference type="PANTHER" id="PTHR15615">
    <property type="match status" value="1"/>
</dbReference>
<evidence type="ECO:0000256" key="1">
    <source>
        <dbReference type="SAM" id="MobiDB-lite"/>
    </source>
</evidence>
<evidence type="ECO:0000313" key="2">
    <source>
        <dbReference type="EMBL" id="CCE92179.1"/>
    </source>
</evidence>
<dbReference type="CDD" id="cd20557">
    <property type="entry name" value="CYCLIN_ScPCL1-like"/>
    <property type="match status" value="1"/>
</dbReference>
<dbReference type="FunCoup" id="G8ZU85">
    <property type="interactions" value="39"/>
</dbReference>
<gene>
    <name evidence="2" type="primary">TDEL0D05950</name>
    <name evidence="2" type="ORF">TDEL_0D05950</name>
</gene>
<dbReference type="InterPro" id="IPR036915">
    <property type="entry name" value="Cyclin-like_sf"/>
</dbReference>
<dbReference type="GO" id="GO:0016538">
    <property type="term" value="F:cyclin-dependent protein serine/threonine kinase regulator activity"/>
    <property type="evidence" value="ECO:0007669"/>
    <property type="project" value="TreeGrafter"/>
</dbReference>
<keyword evidence="3" id="KW-1185">Reference proteome</keyword>
<sequence length="376" mass="42613">MIQHHHSYSGDPASHRGNPYGYYAAPPPPPSLQRPFYNQPVLPPVNAGHHRHHSSYMQGGLPPLNSYYNQAPAPAQAPILPPPAVQEPVREEYVNGGVNQHLDYDLDMMADFVVKNAYISFGCDLHTDATQSMDLFVKGVTSVLNATRLPSVTIFLALDLLSKYIDRLPEDDEKVSKSINVIYQNTMVAFVIANKFNDDKTFTNRSWTQATGMSLSSINGYERDWLNAFEWRLFDDKFASYEDYLQTFAVFCQEKRCPSPPNLLPTPHSTDNYLSPPSGYQTPVQMTSSVYSSPCYYDEENNDFCYSQLPQGGMMSSPINSGYDNGYSTNQNNFNFYNYNPQINNRPWNMDDTFKHPPQPNFAALGNSYYCYSAVY</sequence>
<organism evidence="2 3">
    <name type="scientific">Torulaspora delbrueckii</name>
    <name type="common">Yeast</name>
    <name type="synonym">Candida colliculosa</name>
    <dbReference type="NCBI Taxonomy" id="4950"/>
    <lineage>
        <taxon>Eukaryota</taxon>
        <taxon>Fungi</taxon>
        <taxon>Dikarya</taxon>
        <taxon>Ascomycota</taxon>
        <taxon>Saccharomycotina</taxon>
        <taxon>Saccharomycetes</taxon>
        <taxon>Saccharomycetales</taxon>
        <taxon>Saccharomycetaceae</taxon>
        <taxon>Torulaspora</taxon>
    </lineage>
</organism>
<dbReference type="PANTHER" id="PTHR15615:SF27">
    <property type="entry name" value="PHO85 CYCLIN CLG1"/>
    <property type="match status" value="1"/>
</dbReference>
<protein>
    <recommendedName>
        <fullName evidence="4">Cyclin N-terminal domain-containing protein</fullName>
    </recommendedName>
</protein>
<dbReference type="eggNOG" id="ENOG502RYK1">
    <property type="taxonomic scope" value="Eukaryota"/>
</dbReference>
<evidence type="ECO:0000313" key="3">
    <source>
        <dbReference type="Proteomes" id="UP000005627"/>
    </source>
</evidence>
<dbReference type="SUPFAM" id="SSF47954">
    <property type="entry name" value="Cyclin-like"/>
    <property type="match status" value="1"/>
</dbReference>
<name>G8ZU85_TORDE</name>
<dbReference type="Proteomes" id="UP000005627">
    <property type="component" value="Chromosome 4"/>
</dbReference>
<dbReference type="AlphaFoldDB" id="G8ZU85"/>
<dbReference type="InParanoid" id="G8ZU85"/>
<dbReference type="GeneID" id="11503546"/>
<dbReference type="OrthoDB" id="244495at2759"/>
<dbReference type="InterPro" id="IPR013922">
    <property type="entry name" value="Cyclin_PHO80-like"/>
</dbReference>
<dbReference type="STRING" id="1076872.G8ZU85"/>
<reference evidence="2 3" key="1">
    <citation type="journal article" date="2011" name="Proc. Natl. Acad. Sci. U.S.A.">
        <title>Evolutionary erosion of yeast sex chromosomes by mating-type switching accidents.</title>
        <authorList>
            <person name="Gordon J.L."/>
            <person name="Armisen D."/>
            <person name="Proux-Wera E."/>
            <person name="Oheigeartaigh S.S."/>
            <person name="Byrne K.P."/>
            <person name="Wolfe K.H."/>
        </authorList>
    </citation>
    <scope>NUCLEOTIDE SEQUENCE [LARGE SCALE GENOMIC DNA]</scope>
    <source>
        <strain evidence="3">ATCC 10662 / CBS 1146 / NBRC 0425 / NCYC 2629 / NRRL Y-866</strain>
    </source>
</reference>
<accession>G8ZU85</accession>
<proteinExistence type="predicted"/>
<dbReference type="KEGG" id="tdl:TDEL_0D05950"/>
<feature type="region of interest" description="Disordered" evidence="1">
    <location>
        <begin position="1"/>
        <end position="25"/>
    </location>
</feature>